<dbReference type="Proteomes" id="UP001305779">
    <property type="component" value="Unassembled WGS sequence"/>
</dbReference>
<comment type="caution">
    <text evidence="1">The sequence shown here is derived from an EMBL/GenBank/DDBJ whole genome shotgun (WGS) entry which is preliminary data.</text>
</comment>
<keyword evidence="2" id="KW-1185">Reference proteome</keyword>
<accession>A0ABR0E5X1</accession>
<organism evidence="1 2">
    <name type="scientific">Zasmidium cellare</name>
    <name type="common">Wine cellar mold</name>
    <name type="synonym">Racodium cellare</name>
    <dbReference type="NCBI Taxonomy" id="395010"/>
    <lineage>
        <taxon>Eukaryota</taxon>
        <taxon>Fungi</taxon>
        <taxon>Dikarya</taxon>
        <taxon>Ascomycota</taxon>
        <taxon>Pezizomycotina</taxon>
        <taxon>Dothideomycetes</taxon>
        <taxon>Dothideomycetidae</taxon>
        <taxon>Mycosphaerellales</taxon>
        <taxon>Mycosphaerellaceae</taxon>
        <taxon>Zasmidium</taxon>
    </lineage>
</organism>
<dbReference type="InterPro" id="IPR053008">
    <property type="entry name" value="Phomopsin_biosynth_assoc"/>
</dbReference>
<reference evidence="1 2" key="1">
    <citation type="journal article" date="2023" name="G3 (Bethesda)">
        <title>A chromosome-level genome assembly of Zasmidium syzygii isolated from banana leaves.</title>
        <authorList>
            <person name="van Westerhoven A.C."/>
            <person name="Mehrabi R."/>
            <person name="Talebi R."/>
            <person name="Steentjes M.B.F."/>
            <person name="Corcolon B."/>
            <person name="Chong P.A."/>
            <person name="Kema G.H.J."/>
            <person name="Seidl M.F."/>
        </authorList>
    </citation>
    <scope>NUCLEOTIDE SEQUENCE [LARGE SCALE GENOMIC DNA]</scope>
    <source>
        <strain evidence="1 2">P124</strain>
    </source>
</reference>
<gene>
    <name evidence="1" type="ORF">PRZ48_012816</name>
</gene>
<evidence type="ECO:0000313" key="1">
    <source>
        <dbReference type="EMBL" id="KAK4496832.1"/>
    </source>
</evidence>
<sequence length="205" mass="23544">MESKERILSARSSCDLTTDLAEDFELLPLKNPSWKKTLVTGLLIASLSILSLAVDWTTSFVVMGDCGDDYNTAQRKGCVFDVMLGHWVPPACFDHTIHDSYVDEHLWSWYWDSSFKDPVSKEEVLTGDYAGVWTSLEFHFFHCAYLWQLQLKSFSTGAPLVEYLWTYEHAEHCAHILVDQEFPGRNDTYVETEFERCISPRLTGP</sequence>
<dbReference type="EMBL" id="JAXOVC010000010">
    <property type="protein sequence ID" value="KAK4496832.1"/>
    <property type="molecule type" value="Genomic_DNA"/>
</dbReference>
<proteinExistence type="predicted"/>
<dbReference type="PANTHER" id="PTHR35896:SF3">
    <property type="entry name" value="MAJOR FACILITATOR SUPERFAMILY TRANSPORTER"/>
    <property type="match status" value="1"/>
</dbReference>
<dbReference type="PANTHER" id="PTHR35896">
    <property type="entry name" value="IG-LIKE DOMAIN-CONTAINING PROTEIN"/>
    <property type="match status" value="1"/>
</dbReference>
<protein>
    <submittedName>
        <fullName evidence="1">Uncharacterized protein</fullName>
    </submittedName>
</protein>
<evidence type="ECO:0000313" key="2">
    <source>
        <dbReference type="Proteomes" id="UP001305779"/>
    </source>
</evidence>
<name>A0ABR0E5X1_ZASCE</name>